<dbReference type="InterPro" id="IPR038499">
    <property type="entry name" value="BRO1_sf"/>
</dbReference>
<dbReference type="InterPro" id="IPR004328">
    <property type="entry name" value="BRO1_dom"/>
</dbReference>
<gene>
    <name evidence="2" type="ORF">CAMP_LOCUS307</name>
</gene>
<evidence type="ECO:0000313" key="2">
    <source>
        <dbReference type="EMBL" id="CAI5437670.1"/>
    </source>
</evidence>
<name>A0A9P1I467_9PELO</name>
<dbReference type="GO" id="GO:0043328">
    <property type="term" value="P:protein transport to vacuole involved in ubiquitin-dependent protein catabolic process via the multivesicular body sorting pathway"/>
    <property type="evidence" value="ECO:0007669"/>
    <property type="project" value="TreeGrafter"/>
</dbReference>
<dbReference type="GO" id="GO:0045022">
    <property type="term" value="P:early endosome to late endosome transport"/>
    <property type="evidence" value="ECO:0007669"/>
    <property type="project" value="TreeGrafter"/>
</dbReference>
<evidence type="ECO:0000259" key="1">
    <source>
        <dbReference type="PROSITE" id="PS51180"/>
    </source>
</evidence>
<dbReference type="EMBL" id="CANHGI010000001">
    <property type="protein sequence ID" value="CAI5437670.1"/>
    <property type="molecule type" value="Genomic_DNA"/>
</dbReference>
<dbReference type="Gene3D" id="1.25.40.280">
    <property type="entry name" value="alix/aip1 like domains"/>
    <property type="match status" value="1"/>
</dbReference>
<evidence type="ECO:0000313" key="3">
    <source>
        <dbReference type="Proteomes" id="UP001152747"/>
    </source>
</evidence>
<sequence length="332" mass="38582">MEGLPIIPMLAPQFRASTLSYDNITRFDFRTKVKEYILLHFQADPHAYDEAFRELSDMKFEANNPSATIESSCKMKRYFGQLCMIQKRFPMSAGQELETPFAWFDSLSDNRHPNNEITHGDIEFEKASVMFNIGAAHAQIAANADRETQDSIKNAFMHCQYAAYAFEQLKNERYEDIFYPSVDLDPQVVLFLEKLMLAQAQECLVQKSLLDNRSPIVIGKLSYWLYQTYEEMITICEDWNVNISERIQRVYIGICRIKSDLYATIAYLSMGDNAESETKKMGYRLQYYNISLKYMKNVLKIKGLTEYHPEFLPAISFLNDVITAKKSKSEYI</sequence>
<dbReference type="OrthoDB" id="10266451at2759"/>
<dbReference type="Pfam" id="PF03097">
    <property type="entry name" value="BRO1"/>
    <property type="match status" value="1"/>
</dbReference>
<comment type="caution">
    <text evidence="2">The sequence shown here is derived from an EMBL/GenBank/DDBJ whole genome shotgun (WGS) entry which is preliminary data.</text>
</comment>
<reference evidence="2" key="1">
    <citation type="submission" date="2022-11" db="EMBL/GenBank/DDBJ databases">
        <authorList>
            <person name="Kikuchi T."/>
        </authorList>
    </citation>
    <scope>NUCLEOTIDE SEQUENCE</scope>
    <source>
        <strain evidence="2">PS1010</strain>
    </source>
</reference>
<dbReference type="AlphaFoldDB" id="A0A9P1I467"/>
<dbReference type="PANTHER" id="PTHR23030">
    <property type="entry name" value="PCD6 INTERACTING PROTEIN-RELATED"/>
    <property type="match status" value="1"/>
</dbReference>
<feature type="domain" description="BRO1" evidence="1">
    <location>
        <begin position="8"/>
        <end position="332"/>
    </location>
</feature>
<dbReference type="GO" id="GO:0032456">
    <property type="term" value="P:endocytic recycling"/>
    <property type="evidence" value="ECO:0007669"/>
    <property type="project" value="TreeGrafter"/>
</dbReference>
<accession>A0A9P1I467</accession>
<dbReference type="PANTHER" id="PTHR23030:SF30">
    <property type="entry name" value="TYROSINE-PROTEIN PHOSPHATASE NON-RECEPTOR TYPE 23"/>
    <property type="match status" value="1"/>
</dbReference>
<dbReference type="Proteomes" id="UP001152747">
    <property type="component" value="Unassembled WGS sequence"/>
</dbReference>
<dbReference type="PROSITE" id="PS51180">
    <property type="entry name" value="BRO1"/>
    <property type="match status" value="1"/>
</dbReference>
<keyword evidence="3" id="KW-1185">Reference proteome</keyword>
<organism evidence="2 3">
    <name type="scientific">Caenorhabditis angaria</name>
    <dbReference type="NCBI Taxonomy" id="860376"/>
    <lineage>
        <taxon>Eukaryota</taxon>
        <taxon>Metazoa</taxon>
        <taxon>Ecdysozoa</taxon>
        <taxon>Nematoda</taxon>
        <taxon>Chromadorea</taxon>
        <taxon>Rhabditida</taxon>
        <taxon>Rhabditina</taxon>
        <taxon>Rhabditomorpha</taxon>
        <taxon>Rhabditoidea</taxon>
        <taxon>Rhabditidae</taxon>
        <taxon>Peloderinae</taxon>
        <taxon>Caenorhabditis</taxon>
    </lineage>
</organism>
<dbReference type="GO" id="GO:0005768">
    <property type="term" value="C:endosome"/>
    <property type="evidence" value="ECO:0007669"/>
    <property type="project" value="TreeGrafter"/>
</dbReference>
<dbReference type="SMART" id="SM01041">
    <property type="entry name" value="BRO1"/>
    <property type="match status" value="1"/>
</dbReference>
<proteinExistence type="predicted"/>
<protein>
    <recommendedName>
        <fullName evidence="1">BRO1 domain-containing protein</fullName>
    </recommendedName>
</protein>